<accession>A0A1A5ZXJ2</accession>
<dbReference type="GO" id="GO:0005739">
    <property type="term" value="C:mitochondrion"/>
    <property type="evidence" value="ECO:0007669"/>
    <property type="project" value="UniProtKB-SubCell"/>
</dbReference>
<feature type="region of interest" description="Disordered" evidence="3">
    <location>
        <begin position="64"/>
        <end position="84"/>
    </location>
</feature>
<dbReference type="GeneID" id="28970984"/>
<dbReference type="Pfam" id="PF10356">
    <property type="entry name" value="RRG7"/>
    <property type="match status" value="1"/>
</dbReference>
<gene>
    <name evidence="4" type="ORF">I303_07285</name>
    <name evidence="5" type="ORF">I303_108388</name>
</gene>
<reference evidence="5" key="2">
    <citation type="submission" date="2013-07" db="EMBL/GenBank/DDBJ databases">
        <authorList>
            <consortium name="The Broad Institute Genome Sequencing Platform"/>
            <person name="Cuomo C."/>
            <person name="Litvintseva A."/>
            <person name="Chen Y."/>
            <person name="Heitman J."/>
            <person name="Sun S."/>
            <person name="Springer D."/>
            <person name="Dromer F."/>
            <person name="Young S.K."/>
            <person name="Zeng Q."/>
            <person name="Gargeya S."/>
            <person name="Fitzgerald M."/>
            <person name="Abouelleil A."/>
            <person name="Alvarado L."/>
            <person name="Berlin A.M."/>
            <person name="Chapman S.B."/>
            <person name="Dewar J."/>
            <person name="Goldberg J."/>
            <person name="Griggs A."/>
            <person name="Gujja S."/>
            <person name="Hansen M."/>
            <person name="Howarth C."/>
            <person name="Imamovic A."/>
            <person name="Larimer J."/>
            <person name="McCowan C."/>
            <person name="Murphy C."/>
            <person name="Pearson M."/>
            <person name="Priest M."/>
            <person name="Roberts A."/>
            <person name="Saif S."/>
            <person name="Shea T."/>
            <person name="Sykes S."/>
            <person name="Wortman J."/>
            <person name="Nusbaum C."/>
            <person name="Birren B."/>
        </authorList>
    </citation>
    <scope>NUCLEOTIDE SEQUENCE</scope>
    <source>
        <strain evidence="5">CBS 10117</strain>
    </source>
</reference>
<feature type="region of interest" description="Disordered" evidence="3">
    <location>
        <begin position="119"/>
        <end position="148"/>
    </location>
</feature>
<evidence type="ECO:0000313" key="5">
    <source>
        <dbReference type="EMBL" id="WWC65766.1"/>
    </source>
</evidence>
<dbReference type="VEuPathDB" id="FungiDB:I303_07285"/>
<evidence type="ECO:0000313" key="6">
    <source>
        <dbReference type="Proteomes" id="UP000078595"/>
    </source>
</evidence>
<evidence type="ECO:0008006" key="7">
    <source>
        <dbReference type="Google" id="ProtNLM"/>
    </source>
</evidence>
<evidence type="ECO:0000256" key="3">
    <source>
        <dbReference type="SAM" id="MobiDB-lite"/>
    </source>
</evidence>
<feature type="region of interest" description="Disordered" evidence="3">
    <location>
        <begin position="180"/>
        <end position="226"/>
    </location>
</feature>
<dbReference type="AlphaFoldDB" id="A0A1A5ZXJ2"/>
<sequence length="280" mass="30214">MTLLPKTKATRRTTLEIGTAFEKHALRYLNDGLCMDLRRVGGAHDGGIDLRGWWWLPRSRARASTTGTDQSGQSVSSPSEVDTEGTRRIRVIAQCKAEKKRLGPRAIRELEGVMANLRSRTKSISPPPPVLSSSALDQTSPTADHDHDHVHDIGILVSQSGFTKSTMTYSTTSNIPLMLIHLPGGQPNDDEQLTSSDSETDSESESEAASASASAPDLGKEGRGSDVDDIEVSSLWWNNALSDGVLGDDIQLRRTIGPKGVGVGLWMDGRRVKRCGPAST</sequence>
<dbReference type="RefSeq" id="XP_018260367.1">
    <property type="nucleotide sequence ID" value="XM_018410558.1"/>
</dbReference>
<comment type="subcellular location">
    <subcellularLocation>
        <location evidence="1">Mitochondrion</location>
    </subcellularLocation>
</comment>
<protein>
    <recommendedName>
        <fullName evidence="7">Restriction endonuclease type IV Mrr domain-containing protein</fullName>
    </recommendedName>
</protein>
<dbReference type="KEGG" id="kdj:28970984"/>
<evidence type="ECO:0000313" key="4">
    <source>
        <dbReference type="EMBL" id="OBR82525.1"/>
    </source>
</evidence>
<dbReference type="EMBL" id="CP144540">
    <property type="protein sequence ID" value="WWC65766.1"/>
    <property type="molecule type" value="Genomic_DNA"/>
</dbReference>
<dbReference type="InterPro" id="IPR018828">
    <property type="entry name" value="RRG7"/>
</dbReference>
<proteinExistence type="predicted"/>
<dbReference type="Proteomes" id="UP000078595">
    <property type="component" value="Chromosome 11"/>
</dbReference>
<feature type="compositionally biased region" description="Acidic residues" evidence="3">
    <location>
        <begin position="188"/>
        <end position="206"/>
    </location>
</feature>
<reference evidence="4" key="1">
    <citation type="submission" date="2013-07" db="EMBL/GenBank/DDBJ databases">
        <title>The Genome Sequence of Cryptococcus dejecticola CBS10117.</title>
        <authorList>
            <consortium name="The Broad Institute Genome Sequencing Platform"/>
            <person name="Cuomo C."/>
            <person name="Litvintseva A."/>
            <person name="Chen Y."/>
            <person name="Heitman J."/>
            <person name="Sun S."/>
            <person name="Springer D."/>
            <person name="Dromer F."/>
            <person name="Young S.K."/>
            <person name="Zeng Q."/>
            <person name="Gargeya S."/>
            <person name="Fitzgerald M."/>
            <person name="Abouelleil A."/>
            <person name="Alvarado L."/>
            <person name="Berlin A.M."/>
            <person name="Chapman S.B."/>
            <person name="Dewar J."/>
            <person name="Goldberg J."/>
            <person name="Griggs A."/>
            <person name="Gujja S."/>
            <person name="Hansen M."/>
            <person name="Howarth C."/>
            <person name="Imamovic A."/>
            <person name="Larimer J."/>
            <person name="McCowan C."/>
            <person name="Murphy C."/>
            <person name="Pearson M."/>
            <person name="Priest M."/>
            <person name="Roberts A."/>
            <person name="Saif S."/>
            <person name="Shea T."/>
            <person name="Sykes S."/>
            <person name="Wortman J."/>
            <person name="Nusbaum C."/>
            <person name="Birren B."/>
        </authorList>
    </citation>
    <scope>NUCLEOTIDE SEQUENCE [LARGE SCALE GENOMIC DNA]</scope>
    <source>
        <strain evidence="4">CBS 10117</strain>
    </source>
</reference>
<keyword evidence="2" id="KW-0496">Mitochondrion</keyword>
<organism evidence="4">
    <name type="scientific">Kwoniella dejecticola CBS 10117</name>
    <dbReference type="NCBI Taxonomy" id="1296121"/>
    <lineage>
        <taxon>Eukaryota</taxon>
        <taxon>Fungi</taxon>
        <taxon>Dikarya</taxon>
        <taxon>Basidiomycota</taxon>
        <taxon>Agaricomycotina</taxon>
        <taxon>Tremellomycetes</taxon>
        <taxon>Tremellales</taxon>
        <taxon>Cryptococcaceae</taxon>
        <taxon>Kwoniella</taxon>
    </lineage>
</organism>
<dbReference type="OrthoDB" id="20734at2759"/>
<keyword evidence="6" id="KW-1185">Reference proteome</keyword>
<evidence type="ECO:0000256" key="2">
    <source>
        <dbReference type="ARBA" id="ARBA00023128"/>
    </source>
</evidence>
<name>A0A1A5ZXJ2_9TREE</name>
<dbReference type="PANTHER" id="PTHR28133:SF1">
    <property type="entry name" value="REQUIRED FOR RESPIRATORY GROWTH PROTEIN 7, MITOCHONDRIAL"/>
    <property type="match status" value="1"/>
</dbReference>
<feature type="compositionally biased region" description="Polar residues" evidence="3">
    <location>
        <begin position="64"/>
        <end position="80"/>
    </location>
</feature>
<evidence type="ECO:0000256" key="1">
    <source>
        <dbReference type="ARBA" id="ARBA00004173"/>
    </source>
</evidence>
<dbReference type="EMBL" id="KI894035">
    <property type="protein sequence ID" value="OBR82525.1"/>
    <property type="molecule type" value="Genomic_DNA"/>
</dbReference>
<dbReference type="PANTHER" id="PTHR28133">
    <property type="entry name" value="REQUIRED FOR RESPIRATORY GROWTH PROTEIN 7, MITOCHONDRIAL"/>
    <property type="match status" value="1"/>
</dbReference>
<reference evidence="5" key="3">
    <citation type="submission" date="2024-02" db="EMBL/GenBank/DDBJ databases">
        <title>Comparative genomics of Cryptococcus and Kwoniella reveals pathogenesis evolution and contrasting modes of karyotype evolution via chromosome fusion or intercentromeric recombination.</title>
        <authorList>
            <person name="Coelho M.A."/>
            <person name="David-Palma M."/>
            <person name="Shea T."/>
            <person name="Bowers K."/>
            <person name="McGinley-Smith S."/>
            <person name="Mohammad A.W."/>
            <person name="Gnirke A."/>
            <person name="Yurkov A.M."/>
            <person name="Nowrousian M."/>
            <person name="Sun S."/>
            <person name="Cuomo C.A."/>
            <person name="Heitman J."/>
        </authorList>
    </citation>
    <scope>NUCLEOTIDE SEQUENCE</scope>
    <source>
        <strain evidence="5">CBS 10117</strain>
    </source>
</reference>